<evidence type="ECO:0000313" key="4">
    <source>
        <dbReference type="EMBL" id="RDH41739.1"/>
    </source>
</evidence>
<name>A0A4P9VH65_9GAMM</name>
<accession>A0A4P9VH65</accession>
<dbReference type="Proteomes" id="UP000257039">
    <property type="component" value="Unassembled WGS sequence"/>
</dbReference>
<evidence type="ECO:0000313" key="3">
    <source>
        <dbReference type="EMBL" id="RDH41682.1"/>
    </source>
</evidence>
<gene>
    <name evidence="3" type="ORF">B9G39_26855</name>
    <name evidence="4" type="ORF">B9G39_27150</name>
    <name evidence="2" type="ORF">B9G39_27310</name>
</gene>
<evidence type="ECO:0000259" key="1">
    <source>
        <dbReference type="Pfam" id="PF12571"/>
    </source>
</evidence>
<sequence length="175" mass="19401">MSDPILQFTQTGLAELISAKNAGIKATITHMACGDKSYSPQPNQTRLVNERQRADILDYEELSPTQLRLGAVFKGDLEYEVREIGLFLSSGTLLAVHSQPNQLLTYKSANSSWLQKLTLDISPLPTNSINVVVGTENINLLLANELATMAAATIDNMHRHIELLFRVNQLKKQKV</sequence>
<dbReference type="EMBL" id="NDXW01000004">
    <property type="protein sequence ID" value="RDH41739.1"/>
    <property type="molecule type" value="Genomic_DNA"/>
</dbReference>
<keyword evidence="5" id="KW-1185">Reference proteome</keyword>
<organism evidence="4 5">
    <name type="scientific">Zooshikella ganghwensis</name>
    <dbReference type="NCBI Taxonomy" id="202772"/>
    <lineage>
        <taxon>Bacteria</taxon>
        <taxon>Pseudomonadati</taxon>
        <taxon>Pseudomonadota</taxon>
        <taxon>Gammaproteobacteria</taxon>
        <taxon>Oceanospirillales</taxon>
        <taxon>Zooshikellaceae</taxon>
        <taxon>Zooshikella</taxon>
    </lineage>
</organism>
<dbReference type="AlphaFoldDB" id="A0A4P9VH65"/>
<evidence type="ECO:0000313" key="5">
    <source>
        <dbReference type="Proteomes" id="UP000257039"/>
    </source>
</evidence>
<dbReference type="EMBL" id="NDXW01000005">
    <property type="protein sequence ID" value="RDH41660.1"/>
    <property type="molecule type" value="Genomic_DNA"/>
</dbReference>
<dbReference type="RefSeq" id="WP_094789645.1">
    <property type="nucleotide sequence ID" value="NZ_NDXW01000004.1"/>
</dbReference>
<reference evidence="4 5" key="1">
    <citation type="submission" date="2017-04" db="EMBL/GenBank/DDBJ databases">
        <title>Draft genome sequence of Zooshikella ganghwensis VG4 isolated from Red Sea sediments.</title>
        <authorList>
            <person name="Rehman Z."/>
            <person name="Alam I."/>
            <person name="Kamau A."/>
            <person name="Bajic V."/>
            <person name="Leiknes T."/>
        </authorList>
    </citation>
    <scope>NUCLEOTIDE SEQUENCE [LARGE SCALE GENOMIC DNA]</scope>
    <source>
        <strain evidence="4 5">VG4</strain>
    </source>
</reference>
<comment type="caution">
    <text evidence="4">The sequence shown here is derived from an EMBL/GenBank/DDBJ whole genome shotgun (WGS) entry which is preliminary data.</text>
</comment>
<feature type="domain" description="Phage tail fibre protein N-terminal" evidence="1">
    <location>
        <begin position="8"/>
        <end position="102"/>
    </location>
</feature>
<dbReference type="InterPro" id="IPR022225">
    <property type="entry name" value="Phage_tail_fibre_N"/>
</dbReference>
<dbReference type="Pfam" id="PF12571">
    <property type="entry name" value="Phage_tail_fib"/>
    <property type="match status" value="1"/>
</dbReference>
<evidence type="ECO:0000313" key="2">
    <source>
        <dbReference type="EMBL" id="RDH41660.1"/>
    </source>
</evidence>
<dbReference type="EMBL" id="NDXW01000004">
    <property type="protein sequence ID" value="RDH41682.1"/>
    <property type="molecule type" value="Genomic_DNA"/>
</dbReference>
<proteinExistence type="predicted"/>
<protein>
    <recommendedName>
        <fullName evidence="1">Phage tail fibre protein N-terminal domain-containing protein</fullName>
    </recommendedName>
</protein>